<dbReference type="SUPFAM" id="SSF48498">
    <property type="entry name" value="Tetracyclin repressor-like, C-terminal domain"/>
    <property type="match status" value="1"/>
</dbReference>
<dbReference type="PANTHER" id="PTHR30055:SF226">
    <property type="entry name" value="HTH-TYPE TRANSCRIPTIONAL REGULATOR PKSA"/>
    <property type="match status" value="1"/>
</dbReference>
<keyword evidence="1 2" id="KW-0238">DNA-binding</keyword>
<dbReference type="Proteomes" id="UP001216907">
    <property type="component" value="Unassembled WGS sequence"/>
</dbReference>
<evidence type="ECO:0000259" key="3">
    <source>
        <dbReference type="PROSITE" id="PS50977"/>
    </source>
</evidence>
<protein>
    <submittedName>
        <fullName evidence="4">CerR family C-terminal domain-containing protein</fullName>
    </submittedName>
</protein>
<feature type="domain" description="HTH tetR-type" evidence="3">
    <location>
        <begin position="5"/>
        <end position="65"/>
    </location>
</feature>
<proteinExistence type="predicted"/>
<evidence type="ECO:0000256" key="2">
    <source>
        <dbReference type="PROSITE-ProRule" id="PRU00335"/>
    </source>
</evidence>
<dbReference type="PANTHER" id="PTHR30055">
    <property type="entry name" value="HTH-TYPE TRANSCRIPTIONAL REGULATOR RUTR"/>
    <property type="match status" value="1"/>
</dbReference>
<dbReference type="Gene3D" id="1.10.357.10">
    <property type="entry name" value="Tetracycline Repressor, domain 2"/>
    <property type="match status" value="1"/>
</dbReference>
<dbReference type="InterPro" id="IPR009057">
    <property type="entry name" value="Homeodomain-like_sf"/>
</dbReference>
<dbReference type="Pfam" id="PF00440">
    <property type="entry name" value="TetR_N"/>
    <property type="match status" value="1"/>
</dbReference>
<dbReference type="RefSeq" id="WP_277860311.1">
    <property type="nucleotide sequence ID" value="NZ_JARRAG010000001.1"/>
</dbReference>
<keyword evidence="5" id="KW-1185">Reference proteome</keyword>
<sequence length="213" mass="23810">MAIPDTTKARLVEAAGREFAEKGFELARIRTICDRAGANLAAVNYHFGDKEQLYRAVLLEAYKRRSSVVTPTIGDVPPAEKLRAFIRFFFEQVVAGSDEDTWQAQLIMREIFSPTSALDAVIQEWIRPRFELLKSIVREIRPEADDRRLNVLCFSIVGQCLMYRMTREVTGRLIGPEGLGRLDIAYLADHVATFSLAALGLGPPAGRDADPRA</sequence>
<dbReference type="PROSITE" id="PS50977">
    <property type="entry name" value="HTH_TETR_2"/>
    <property type="match status" value="1"/>
</dbReference>
<dbReference type="Pfam" id="PF09209">
    <property type="entry name" value="CecR_C"/>
    <property type="match status" value="1"/>
</dbReference>
<dbReference type="SUPFAM" id="SSF46689">
    <property type="entry name" value="Homeodomain-like"/>
    <property type="match status" value="1"/>
</dbReference>
<evidence type="ECO:0000313" key="4">
    <source>
        <dbReference type="EMBL" id="MDG3003967.1"/>
    </source>
</evidence>
<dbReference type="InterPro" id="IPR036271">
    <property type="entry name" value="Tet_transcr_reg_TetR-rel_C_sf"/>
</dbReference>
<accession>A0ABT6F8P8</accession>
<dbReference type="EMBL" id="JARRAG010000001">
    <property type="protein sequence ID" value="MDG3003967.1"/>
    <property type="molecule type" value="Genomic_DNA"/>
</dbReference>
<name>A0ABT6F8P8_9BACT</name>
<feature type="DNA-binding region" description="H-T-H motif" evidence="2">
    <location>
        <begin position="28"/>
        <end position="47"/>
    </location>
</feature>
<dbReference type="InterPro" id="IPR050109">
    <property type="entry name" value="HTH-type_TetR-like_transc_reg"/>
</dbReference>
<dbReference type="PRINTS" id="PR00455">
    <property type="entry name" value="HTHTETR"/>
</dbReference>
<dbReference type="InterPro" id="IPR015292">
    <property type="entry name" value="Tscrpt_reg_YbiH_C"/>
</dbReference>
<organism evidence="4 5">
    <name type="scientific">Paludisphaera mucosa</name>
    <dbReference type="NCBI Taxonomy" id="3030827"/>
    <lineage>
        <taxon>Bacteria</taxon>
        <taxon>Pseudomonadati</taxon>
        <taxon>Planctomycetota</taxon>
        <taxon>Planctomycetia</taxon>
        <taxon>Isosphaerales</taxon>
        <taxon>Isosphaeraceae</taxon>
        <taxon>Paludisphaera</taxon>
    </lineage>
</organism>
<comment type="caution">
    <text evidence="4">The sequence shown here is derived from an EMBL/GenBank/DDBJ whole genome shotgun (WGS) entry which is preliminary data.</text>
</comment>
<reference evidence="4 5" key="1">
    <citation type="submission" date="2023-03" db="EMBL/GenBank/DDBJ databases">
        <title>Paludisphaera mucosa sp. nov. a novel planctomycete from northern fen.</title>
        <authorList>
            <person name="Ivanova A."/>
        </authorList>
    </citation>
    <scope>NUCLEOTIDE SEQUENCE [LARGE SCALE GENOMIC DNA]</scope>
    <source>
        <strain evidence="4 5">Pla2</strain>
    </source>
</reference>
<evidence type="ECO:0000256" key="1">
    <source>
        <dbReference type="ARBA" id="ARBA00023125"/>
    </source>
</evidence>
<evidence type="ECO:0000313" key="5">
    <source>
        <dbReference type="Proteomes" id="UP001216907"/>
    </source>
</evidence>
<gene>
    <name evidence="4" type="ORF">PZE19_09300</name>
</gene>
<dbReference type="InterPro" id="IPR001647">
    <property type="entry name" value="HTH_TetR"/>
</dbReference>
<dbReference type="Gene3D" id="1.10.10.60">
    <property type="entry name" value="Homeodomain-like"/>
    <property type="match status" value="1"/>
</dbReference>